<gene>
    <name evidence="1" type="primary">106059272</name>
</gene>
<evidence type="ECO:0000313" key="1">
    <source>
        <dbReference type="EnsemblMetazoa" id="BGLB025406-PA"/>
    </source>
</evidence>
<dbReference type="EnsemblMetazoa" id="BGLB025406-RA">
    <property type="protein sequence ID" value="BGLB025406-PA"/>
    <property type="gene ID" value="BGLB025406"/>
</dbReference>
<dbReference type="AlphaFoldDB" id="A0A2C9KZM4"/>
<accession>A0A2C9KZM4</accession>
<name>A0A2C9KZM4_BIOGL</name>
<dbReference type="KEGG" id="bgt:106059272"/>
<reference evidence="1" key="1">
    <citation type="submission" date="2020-05" db="UniProtKB">
        <authorList>
            <consortium name="EnsemblMetazoa"/>
        </authorList>
    </citation>
    <scope>IDENTIFICATION</scope>
    <source>
        <strain evidence="1">BB02</strain>
    </source>
</reference>
<sequence length="116" mass="13078">MFVFHRNKINALKSNYVSFVADLFKQVPLHKAVLCDTLNQSLSSYTSDTATQAKRQRLSTENKSLLQALKDTANTVHVVPWLQILNCLLLEYPEYFGSEGFSAVLHLMASLLAECK</sequence>
<dbReference type="VEuPathDB" id="VectorBase:BGLAX_035300"/>
<dbReference type="VEuPathDB" id="VectorBase:BGLB025406"/>
<organism evidence="1 2">
    <name type="scientific">Biomphalaria glabrata</name>
    <name type="common">Bloodfluke planorb</name>
    <name type="synonym">Freshwater snail</name>
    <dbReference type="NCBI Taxonomy" id="6526"/>
    <lineage>
        <taxon>Eukaryota</taxon>
        <taxon>Metazoa</taxon>
        <taxon>Spiralia</taxon>
        <taxon>Lophotrochozoa</taxon>
        <taxon>Mollusca</taxon>
        <taxon>Gastropoda</taxon>
        <taxon>Heterobranchia</taxon>
        <taxon>Euthyneura</taxon>
        <taxon>Panpulmonata</taxon>
        <taxon>Hygrophila</taxon>
        <taxon>Lymnaeoidea</taxon>
        <taxon>Planorbidae</taxon>
        <taxon>Biomphalaria</taxon>
    </lineage>
</organism>
<protein>
    <submittedName>
        <fullName evidence="1">Uncharacterized protein</fullName>
    </submittedName>
</protein>
<evidence type="ECO:0000313" key="2">
    <source>
        <dbReference type="Proteomes" id="UP000076420"/>
    </source>
</evidence>
<dbReference type="Proteomes" id="UP000076420">
    <property type="component" value="Unassembled WGS sequence"/>
</dbReference>
<proteinExistence type="predicted"/>